<dbReference type="InterPro" id="IPR007353">
    <property type="entry name" value="DUF421"/>
</dbReference>
<dbReference type="Gene3D" id="3.30.240.20">
    <property type="entry name" value="bsu07140 like domains"/>
    <property type="match status" value="2"/>
</dbReference>
<comment type="similarity">
    <text evidence="2">Belongs to the UPF0702 family.</text>
</comment>
<evidence type="ECO:0000313" key="9">
    <source>
        <dbReference type="EMBL" id="MBC8559253.1"/>
    </source>
</evidence>
<dbReference type="AlphaFoldDB" id="A0A926E3V4"/>
<dbReference type="PANTHER" id="PTHR34582">
    <property type="entry name" value="UPF0702 TRANSMEMBRANE PROTEIN YCAP"/>
    <property type="match status" value="1"/>
</dbReference>
<reference evidence="9" key="1">
    <citation type="submission" date="2020-08" db="EMBL/GenBank/DDBJ databases">
        <title>Genome public.</title>
        <authorList>
            <person name="Liu C."/>
            <person name="Sun Q."/>
        </authorList>
    </citation>
    <scope>NUCLEOTIDE SEQUENCE</scope>
    <source>
        <strain evidence="9">NSJ-33</strain>
    </source>
</reference>
<gene>
    <name evidence="9" type="ORF">H8710_04125</name>
</gene>
<evidence type="ECO:0000256" key="1">
    <source>
        <dbReference type="ARBA" id="ARBA00004651"/>
    </source>
</evidence>
<keyword evidence="3" id="KW-1003">Cell membrane</keyword>
<evidence type="ECO:0000256" key="4">
    <source>
        <dbReference type="ARBA" id="ARBA00022692"/>
    </source>
</evidence>
<feature type="transmembrane region" description="Helical" evidence="7">
    <location>
        <begin position="34"/>
        <end position="57"/>
    </location>
</feature>
<accession>A0A926E3V4</accession>
<dbReference type="GO" id="GO:0005886">
    <property type="term" value="C:plasma membrane"/>
    <property type="evidence" value="ECO:0007669"/>
    <property type="project" value="UniProtKB-SubCell"/>
</dbReference>
<keyword evidence="5 7" id="KW-1133">Transmembrane helix</keyword>
<keyword evidence="4 7" id="KW-0812">Transmembrane</keyword>
<proteinExistence type="inferred from homology"/>
<comment type="caution">
    <text evidence="9">The sequence shown here is derived from an EMBL/GenBank/DDBJ whole genome shotgun (WGS) entry which is preliminary data.</text>
</comment>
<name>A0A926E3V4_9FIRM</name>
<evidence type="ECO:0000256" key="7">
    <source>
        <dbReference type="SAM" id="Phobius"/>
    </source>
</evidence>
<dbReference type="Proteomes" id="UP000610760">
    <property type="component" value="Unassembled WGS sequence"/>
</dbReference>
<dbReference type="PANTHER" id="PTHR34582:SF6">
    <property type="entry name" value="UPF0702 TRANSMEMBRANE PROTEIN YCAP"/>
    <property type="match status" value="1"/>
</dbReference>
<evidence type="ECO:0000313" key="10">
    <source>
        <dbReference type="Proteomes" id="UP000610760"/>
    </source>
</evidence>
<evidence type="ECO:0000256" key="3">
    <source>
        <dbReference type="ARBA" id="ARBA00022475"/>
    </source>
</evidence>
<sequence>MGKRQLGELQPSELVITILISNIASLPIEDTSIPMAMGAVPIIVLVGFELIISTISLHSKKFRSVLSGKPMIIIYNGVIDQKAMKELRFSVDDLMETLRGSGIFDVREVSFAIVETTGKVSILQKFKYQTATAEMLELKGKDPDPPTVVISDGVILQNALKSYELHEQWLHKTLEQNHIAVKDVFLMTADHNANYYIIPKDCAKVKGPIEN</sequence>
<organism evidence="9 10">
    <name type="scientific">Fumia xinanensis</name>
    <dbReference type="NCBI Taxonomy" id="2763659"/>
    <lineage>
        <taxon>Bacteria</taxon>
        <taxon>Bacillati</taxon>
        <taxon>Bacillota</taxon>
        <taxon>Clostridia</taxon>
        <taxon>Eubacteriales</taxon>
        <taxon>Oscillospiraceae</taxon>
        <taxon>Fumia</taxon>
    </lineage>
</organism>
<protein>
    <submittedName>
        <fullName evidence="9">DUF421 domain-containing protein</fullName>
    </submittedName>
</protein>
<evidence type="ECO:0000256" key="6">
    <source>
        <dbReference type="ARBA" id="ARBA00023136"/>
    </source>
</evidence>
<evidence type="ECO:0000259" key="8">
    <source>
        <dbReference type="Pfam" id="PF04239"/>
    </source>
</evidence>
<dbReference type="Pfam" id="PF04239">
    <property type="entry name" value="DUF421"/>
    <property type="match status" value="1"/>
</dbReference>
<dbReference type="EMBL" id="JACRSV010000001">
    <property type="protein sequence ID" value="MBC8559253.1"/>
    <property type="molecule type" value="Genomic_DNA"/>
</dbReference>
<evidence type="ECO:0000256" key="2">
    <source>
        <dbReference type="ARBA" id="ARBA00006448"/>
    </source>
</evidence>
<dbReference type="InterPro" id="IPR023090">
    <property type="entry name" value="UPF0702_alpha/beta_dom_sf"/>
</dbReference>
<comment type="subcellular location">
    <subcellularLocation>
        <location evidence="1">Cell membrane</location>
        <topology evidence="1">Multi-pass membrane protein</topology>
    </subcellularLocation>
</comment>
<evidence type="ECO:0000256" key="5">
    <source>
        <dbReference type="ARBA" id="ARBA00022989"/>
    </source>
</evidence>
<keyword evidence="10" id="KW-1185">Reference proteome</keyword>
<keyword evidence="6 7" id="KW-0472">Membrane</keyword>
<feature type="domain" description="YetF C-terminal" evidence="8">
    <location>
        <begin position="58"/>
        <end position="189"/>
    </location>
</feature>